<evidence type="ECO:0000259" key="11">
    <source>
        <dbReference type="Pfam" id="PF02463"/>
    </source>
</evidence>
<name>A0A2T1NH49_9FLAO</name>
<comment type="function">
    <text evidence="1 9">May be involved in recombinational repair of damaged DNA.</text>
</comment>
<evidence type="ECO:0000256" key="2">
    <source>
        <dbReference type="ARBA" id="ARBA00009441"/>
    </source>
</evidence>
<feature type="domain" description="RecF/RecN/SMC N-terminal" evidence="11">
    <location>
        <begin position="5"/>
        <end position="507"/>
    </location>
</feature>
<evidence type="ECO:0000313" key="13">
    <source>
        <dbReference type="Proteomes" id="UP000238430"/>
    </source>
</evidence>
<evidence type="ECO:0000256" key="3">
    <source>
        <dbReference type="ARBA" id="ARBA00021315"/>
    </source>
</evidence>
<proteinExistence type="inferred from homology"/>
<keyword evidence="13" id="KW-1185">Reference proteome</keyword>
<organism evidence="12 13">
    <name type="scientific">Mesoflavibacter zeaxanthinifaciens subsp. sabulilitoris</name>
    <dbReference type="NCBI Taxonomy" id="1520893"/>
    <lineage>
        <taxon>Bacteria</taxon>
        <taxon>Pseudomonadati</taxon>
        <taxon>Bacteroidota</taxon>
        <taxon>Flavobacteriia</taxon>
        <taxon>Flavobacteriales</taxon>
        <taxon>Flavobacteriaceae</taxon>
        <taxon>Mesoflavibacter</taxon>
    </lineage>
</organism>
<evidence type="ECO:0000256" key="10">
    <source>
        <dbReference type="SAM" id="Coils"/>
    </source>
</evidence>
<evidence type="ECO:0000313" key="12">
    <source>
        <dbReference type="EMBL" id="PSG92207.1"/>
    </source>
</evidence>
<dbReference type="SUPFAM" id="SSF52540">
    <property type="entry name" value="P-loop containing nucleoside triphosphate hydrolases"/>
    <property type="match status" value="1"/>
</dbReference>
<dbReference type="GO" id="GO:0006310">
    <property type="term" value="P:DNA recombination"/>
    <property type="evidence" value="ECO:0007669"/>
    <property type="project" value="InterPro"/>
</dbReference>
<feature type="coiled-coil region" evidence="10">
    <location>
        <begin position="158"/>
        <end position="185"/>
    </location>
</feature>
<dbReference type="Pfam" id="PF02463">
    <property type="entry name" value="SMC_N"/>
    <property type="match status" value="1"/>
</dbReference>
<dbReference type="GO" id="GO:0009432">
    <property type="term" value="P:SOS response"/>
    <property type="evidence" value="ECO:0007669"/>
    <property type="project" value="TreeGrafter"/>
</dbReference>
<reference evidence="12 13" key="1">
    <citation type="submission" date="2018-03" db="EMBL/GenBank/DDBJ databases">
        <title>Mesoflavibacter sp. HG37 and Mesoflavibacter sp. HG96 sp.nov., two marine bacteria isolated from seawater of Western Pacific Ocean.</title>
        <authorList>
            <person name="Cheng H."/>
            <person name="Wu Y.-H."/>
            <person name="Guo L.-L."/>
            <person name="Xu X.-W."/>
        </authorList>
    </citation>
    <scope>NUCLEOTIDE SEQUENCE [LARGE SCALE GENOMIC DNA]</scope>
    <source>
        <strain evidence="12 13">KCTC 42117</strain>
    </source>
</reference>
<dbReference type="PANTHER" id="PTHR11059:SF0">
    <property type="entry name" value="DNA REPAIR PROTEIN RECN"/>
    <property type="match status" value="1"/>
</dbReference>
<dbReference type="Gene3D" id="3.40.50.300">
    <property type="entry name" value="P-loop containing nucleotide triphosphate hydrolases"/>
    <property type="match status" value="2"/>
</dbReference>
<dbReference type="InterPro" id="IPR027417">
    <property type="entry name" value="P-loop_NTPase"/>
</dbReference>
<gene>
    <name evidence="12" type="primary">recN</name>
    <name evidence="12" type="ORF">C7H61_06420</name>
</gene>
<evidence type="ECO:0000256" key="9">
    <source>
        <dbReference type="PIRNR" id="PIRNR003128"/>
    </source>
</evidence>
<protein>
    <recommendedName>
        <fullName evidence="3 9">DNA repair protein RecN</fullName>
    </recommendedName>
    <alternativeName>
        <fullName evidence="8 9">Recombination protein N</fullName>
    </alternativeName>
</protein>
<dbReference type="InterPro" id="IPR003395">
    <property type="entry name" value="RecF/RecN/SMC_N"/>
</dbReference>
<keyword evidence="7 9" id="KW-0234">DNA repair</keyword>
<keyword evidence="4" id="KW-0547">Nucleotide-binding</keyword>
<dbReference type="PIRSF" id="PIRSF003128">
    <property type="entry name" value="RecN"/>
    <property type="match status" value="1"/>
</dbReference>
<evidence type="ECO:0000256" key="8">
    <source>
        <dbReference type="ARBA" id="ARBA00033408"/>
    </source>
</evidence>
<dbReference type="CDD" id="cd03241">
    <property type="entry name" value="ABC_RecN"/>
    <property type="match status" value="1"/>
</dbReference>
<dbReference type="RefSeq" id="WP_106678214.1">
    <property type="nucleotide sequence ID" value="NZ_JACHWV010000001.1"/>
</dbReference>
<keyword evidence="10" id="KW-0175">Coiled coil</keyword>
<evidence type="ECO:0000256" key="5">
    <source>
        <dbReference type="ARBA" id="ARBA00022763"/>
    </source>
</evidence>
<keyword evidence="6" id="KW-0067">ATP-binding</keyword>
<accession>A0A2T1NH49</accession>
<dbReference type="GO" id="GO:0006281">
    <property type="term" value="P:DNA repair"/>
    <property type="evidence" value="ECO:0007669"/>
    <property type="project" value="UniProtKB-KW"/>
</dbReference>
<evidence type="ECO:0000256" key="1">
    <source>
        <dbReference type="ARBA" id="ARBA00003618"/>
    </source>
</evidence>
<dbReference type="PANTHER" id="PTHR11059">
    <property type="entry name" value="DNA REPAIR PROTEIN RECN"/>
    <property type="match status" value="1"/>
</dbReference>
<evidence type="ECO:0000256" key="4">
    <source>
        <dbReference type="ARBA" id="ARBA00022741"/>
    </source>
</evidence>
<dbReference type="Proteomes" id="UP000238430">
    <property type="component" value="Unassembled WGS sequence"/>
</dbReference>
<evidence type="ECO:0000256" key="6">
    <source>
        <dbReference type="ARBA" id="ARBA00022840"/>
    </source>
</evidence>
<dbReference type="AlphaFoldDB" id="A0A2T1NH49"/>
<comment type="caution">
    <text evidence="12">The sequence shown here is derived from an EMBL/GenBank/DDBJ whole genome shotgun (WGS) entry which is preliminary data.</text>
</comment>
<keyword evidence="5 9" id="KW-0227">DNA damage</keyword>
<evidence type="ECO:0000256" key="7">
    <source>
        <dbReference type="ARBA" id="ARBA00023204"/>
    </source>
</evidence>
<comment type="similarity">
    <text evidence="2 9">Belongs to the RecN family.</text>
</comment>
<sequence>MLTGLSIKNYALIDQLQVNFNDGFTIITGETGAGKSILLGGLSLILGKRADLSSLRDTEKKCIIEATFDISNYNLKSLFIAEDLDYEAQTIIRREILPSGKSRAFVNDSPVKLNSLQLLGEKLIDIHSQHETLQLTDDNFQFQVIDALAETSENLVTYKEYLKTYKSLQKELKQLQQFQAEAIKEHDYNSFLLNELVSANLKPDELAELEEEFEVLSNVESIQEKLESVNQLLSEEQIGVLTNLREVKNTMQKLALISANYKDLSERVNSALIELDDVATEVEGFQTELDVNPKRLEEVEGKLSAINNLMQKHIVQTIPELIEIREQLAQKVEATENVDKDILNKEKEIKAVVKQLDSEAAIITKKRNEAIPKLITQLEDILSQLGMPNAQFKITLNKSEIFLFNGKDELDFLFSANKGGQFNMLKKAASGGELSRIMLAIKSILSKYIKLPSIIFDEIDTGVSGEISNKMAEIMSQMSQKMQVFSITHLPQIAAKGNTHFKVYKQDIDNVTTSNLVKLEYDERVVELAQMLGGAALSESAIAHAKQLLN</sequence>
<dbReference type="InterPro" id="IPR004604">
    <property type="entry name" value="DNA_recomb/repair_RecN"/>
</dbReference>
<dbReference type="GO" id="GO:0043590">
    <property type="term" value="C:bacterial nucleoid"/>
    <property type="evidence" value="ECO:0007669"/>
    <property type="project" value="TreeGrafter"/>
</dbReference>
<dbReference type="GO" id="GO:0005524">
    <property type="term" value="F:ATP binding"/>
    <property type="evidence" value="ECO:0007669"/>
    <property type="project" value="UniProtKB-KW"/>
</dbReference>
<dbReference type="NCBIfam" id="TIGR00634">
    <property type="entry name" value="recN"/>
    <property type="match status" value="1"/>
</dbReference>
<dbReference type="EMBL" id="PXOT01000020">
    <property type="protein sequence ID" value="PSG92207.1"/>
    <property type="molecule type" value="Genomic_DNA"/>
</dbReference>
<dbReference type="OrthoDB" id="9806954at2"/>